<proteinExistence type="predicted"/>
<evidence type="ECO:0000256" key="2">
    <source>
        <dbReference type="ARBA" id="ARBA00022737"/>
    </source>
</evidence>
<dbReference type="InterPro" id="IPR020472">
    <property type="entry name" value="WD40_PAC1"/>
</dbReference>
<reference evidence="5" key="1">
    <citation type="submission" date="2023-03" db="EMBL/GenBank/DDBJ databases">
        <title>Mating type loci evolution in Malassezia.</title>
        <authorList>
            <person name="Coelho M.A."/>
        </authorList>
    </citation>
    <scope>NUCLEOTIDE SEQUENCE</scope>
    <source>
        <strain evidence="5">CBS 9431</strain>
    </source>
</reference>
<evidence type="ECO:0000256" key="4">
    <source>
        <dbReference type="SAM" id="MobiDB-lite"/>
    </source>
</evidence>
<dbReference type="GeneID" id="85227779"/>
<dbReference type="PROSITE" id="PS50294">
    <property type="entry name" value="WD_REPEATS_REGION"/>
    <property type="match status" value="2"/>
</dbReference>
<dbReference type="PROSITE" id="PS50082">
    <property type="entry name" value="WD_REPEATS_2"/>
    <property type="match status" value="3"/>
</dbReference>
<dbReference type="Pfam" id="PF00400">
    <property type="entry name" value="WD40"/>
    <property type="match status" value="6"/>
</dbReference>
<feature type="repeat" description="WD" evidence="3">
    <location>
        <begin position="195"/>
        <end position="236"/>
    </location>
</feature>
<name>A0AAF0F1R3_9BASI</name>
<feature type="repeat" description="WD" evidence="3">
    <location>
        <begin position="163"/>
        <end position="194"/>
    </location>
</feature>
<dbReference type="Proteomes" id="UP001217754">
    <property type="component" value="Chromosome 9"/>
</dbReference>
<feature type="repeat" description="WD" evidence="3">
    <location>
        <begin position="108"/>
        <end position="139"/>
    </location>
</feature>
<keyword evidence="1 3" id="KW-0853">WD repeat</keyword>
<evidence type="ECO:0000256" key="1">
    <source>
        <dbReference type="ARBA" id="ARBA00022574"/>
    </source>
</evidence>
<evidence type="ECO:0000313" key="6">
    <source>
        <dbReference type="Proteomes" id="UP001217754"/>
    </source>
</evidence>
<dbReference type="SMART" id="SM00320">
    <property type="entry name" value="WD40"/>
    <property type="match status" value="7"/>
</dbReference>
<dbReference type="CDD" id="cd00200">
    <property type="entry name" value="WD40"/>
    <property type="match status" value="1"/>
</dbReference>
<dbReference type="EMBL" id="CP119966">
    <property type="protein sequence ID" value="WFD41133.1"/>
    <property type="molecule type" value="Genomic_DNA"/>
</dbReference>
<feature type="region of interest" description="Disordered" evidence="4">
    <location>
        <begin position="1"/>
        <end position="20"/>
    </location>
</feature>
<dbReference type="PANTHER" id="PTHR19857:SF8">
    <property type="entry name" value="ANGIO-ASSOCIATED MIGRATORY CELL PROTEIN"/>
    <property type="match status" value="1"/>
</dbReference>
<keyword evidence="2" id="KW-0677">Repeat</keyword>
<dbReference type="AlphaFoldDB" id="A0AAF0F1R3"/>
<accession>A0AAF0F1R3</accession>
<evidence type="ECO:0000256" key="3">
    <source>
        <dbReference type="PROSITE-ProRule" id="PRU00221"/>
    </source>
</evidence>
<evidence type="ECO:0000313" key="5">
    <source>
        <dbReference type="EMBL" id="WFD41133.1"/>
    </source>
</evidence>
<dbReference type="SUPFAM" id="SSF50978">
    <property type="entry name" value="WD40 repeat-like"/>
    <property type="match status" value="1"/>
</dbReference>
<gene>
    <name evidence="5" type="primary">SQT1</name>
    <name evidence="5" type="ORF">MJAP1_004128</name>
</gene>
<dbReference type="RefSeq" id="XP_060124030.1">
    <property type="nucleotide sequence ID" value="XM_060268047.1"/>
</dbReference>
<feature type="region of interest" description="Disordered" evidence="4">
    <location>
        <begin position="25"/>
        <end position="52"/>
    </location>
</feature>
<protein>
    <submittedName>
        <fullName evidence="5">60S ribosomal subunit assembly or modification protein</fullName>
    </submittedName>
</protein>
<dbReference type="PANTHER" id="PTHR19857">
    <property type="entry name" value="MITOCHONDRIAL DIVISION PROTEIN 1-RELATED"/>
    <property type="match status" value="1"/>
</dbReference>
<dbReference type="InterPro" id="IPR015943">
    <property type="entry name" value="WD40/YVTN_repeat-like_dom_sf"/>
</dbReference>
<keyword evidence="6" id="KW-1185">Reference proteome</keyword>
<dbReference type="InterPro" id="IPR051179">
    <property type="entry name" value="WD_repeat_multifunction"/>
</dbReference>
<dbReference type="Gene3D" id="2.130.10.10">
    <property type="entry name" value="YVTN repeat-like/Quinoprotein amine dehydrogenase"/>
    <property type="match status" value="1"/>
</dbReference>
<dbReference type="PRINTS" id="PR00320">
    <property type="entry name" value="GPROTEINBRPT"/>
</dbReference>
<organism evidence="5 6">
    <name type="scientific">Malassezia japonica</name>
    <dbReference type="NCBI Taxonomy" id="223818"/>
    <lineage>
        <taxon>Eukaryota</taxon>
        <taxon>Fungi</taxon>
        <taxon>Dikarya</taxon>
        <taxon>Basidiomycota</taxon>
        <taxon>Ustilaginomycotina</taxon>
        <taxon>Malasseziomycetes</taxon>
        <taxon>Malasseziales</taxon>
        <taxon>Malasseziaceae</taxon>
        <taxon>Malassezia</taxon>
    </lineage>
</organism>
<dbReference type="InterPro" id="IPR001680">
    <property type="entry name" value="WD40_rpt"/>
</dbReference>
<dbReference type="InterPro" id="IPR036322">
    <property type="entry name" value="WD40_repeat_dom_sf"/>
</dbReference>
<sequence>MTDEQPVAPEYGEELVLTNNDVEVDVTDSAEAPMDDGDEPAAGDDPTAGDDQMEFRDDSIAAFYSHRKSVFCVSLHPLYPNPPLAVSGGEDDGAWIWNTIDGADVAQLGGHSDSVVAVAFSHDGELVATGGLDGRVRVWRHRGDWTKWEFLTNLEGPSEVVWLTWHPKGHVLVAGSSDTTLWMWQLPSGNVMNVFSGHTGSVTCGRFTPDGRKLISGSDDSSLVVWDPRSAAVVAKVGEDDSRFVLEGGITSLCISPDSRLVVAGGAAGLLRVVSIANVDASGQANVVGTLEGHDVGESVESVEFIDLVPGTAPGSFNGPTSQGAAHLVSGATDGKAIVWDMTAGKSRGEVQHDAAITKLIVHPHTPLFTTSSIDHTIRTLDARTMQLVGEQHGFTDGVLDIAVGVDDGITQGLESGGIGAYADPSKFKGYKIVGAGDEGVALVFRLQ</sequence>